<dbReference type="GO" id="GO:0006633">
    <property type="term" value="P:fatty acid biosynthetic process"/>
    <property type="evidence" value="ECO:0007669"/>
    <property type="project" value="UniProtKB-UniRule"/>
</dbReference>
<dbReference type="PANTHER" id="PTHR11712:SF336">
    <property type="entry name" value="3-OXOACYL-[ACYL-CARRIER-PROTEIN] SYNTHASE, MITOCHONDRIAL"/>
    <property type="match status" value="1"/>
</dbReference>
<keyword evidence="9 11" id="KW-0275">Fatty acid biosynthesis</keyword>
<evidence type="ECO:0000256" key="6">
    <source>
        <dbReference type="ARBA" id="ARBA00022679"/>
    </source>
</evidence>
<dbReference type="NCBIfam" id="NF005589">
    <property type="entry name" value="PRK07314.1"/>
    <property type="match status" value="1"/>
</dbReference>
<feature type="active site" description="For beta-ketoacyl synthase activity" evidence="12">
    <location>
        <position position="164"/>
    </location>
</feature>
<sequence length="415" mass="43722">MTEKRVVVTGVATINPLGNDVDTSWGKLIAGESGIGPITQFDASEFTSQIAGEVKDFNAADYIPAKQVRRMDRFVQFGVACAKQLMDNSKYEITDDNAKRVGVMLGVGLGGLNTIETFHSKLTSAGPNKISPFWIPMLISNMAPGQVSIFTGAKGPNLVFTSACASGTHAIGHAFEEIKTGRCDAVITGGTESTITPMGVSGFTALKALCSNRNDEPTKASRPFDGERSGFIIGEGSGLLLLESYDSAKARGAKIYAEVVGFGSTGDAFHMTAPREDSEGMAQSMLNAIEEAGVAPEAVDCINAHGTSTSLNDKAETGAMKKVFGDHAYKLRISANKSQTGHLLGAAGGMEGVFSCMTLDKGIVPGTANHENPDPECDLNYMGNGSEEYQAEYVLSNNFGFGGTNASVLFKRFDG</sequence>
<evidence type="ECO:0000313" key="15">
    <source>
        <dbReference type="EMBL" id="SIN69916.1"/>
    </source>
</evidence>
<keyword evidence="10 11" id="KW-0012">Acyltransferase</keyword>
<dbReference type="InterPro" id="IPR017568">
    <property type="entry name" value="3-oxoacyl-ACP_synth-2"/>
</dbReference>
<keyword evidence="5 11" id="KW-0444">Lipid biosynthesis</keyword>
<gene>
    <name evidence="15" type="ORF">SAMN02745161_0125</name>
</gene>
<dbReference type="GO" id="GO:0005829">
    <property type="term" value="C:cytosol"/>
    <property type="evidence" value="ECO:0007669"/>
    <property type="project" value="TreeGrafter"/>
</dbReference>
<organism evidence="15 16">
    <name type="scientific">Halodesulfovibrio marinisediminis DSM 17456</name>
    <dbReference type="NCBI Taxonomy" id="1121457"/>
    <lineage>
        <taxon>Bacteria</taxon>
        <taxon>Pseudomonadati</taxon>
        <taxon>Thermodesulfobacteriota</taxon>
        <taxon>Desulfovibrionia</taxon>
        <taxon>Desulfovibrionales</taxon>
        <taxon>Desulfovibrionaceae</taxon>
        <taxon>Halodesulfovibrio</taxon>
    </lineage>
</organism>
<evidence type="ECO:0000259" key="14">
    <source>
        <dbReference type="PROSITE" id="PS52004"/>
    </source>
</evidence>
<dbReference type="OrthoDB" id="9808669at2"/>
<dbReference type="InterPro" id="IPR014031">
    <property type="entry name" value="Ketoacyl_synth_C"/>
</dbReference>
<dbReference type="InterPro" id="IPR020841">
    <property type="entry name" value="PKS_Beta-ketoAc_synthase_dom"/>
</dbReference>
<dbReference type="InterPro" id="IPR018201">
    <property type="entry name" value="Ketoacyl_synth_AS"/>
</dbReference>
<dbReference type="SUPFAM" id="SSF53901">
    <property type="entry name" value="Thiolase-like"/>
    <property type="match status" value="2"/>
</dbReference>
<protein>
    <recommendedName>
        <fullName evidence="4 11">3-oxoacyl-[acyl-carrier-protein] synthase 2</fullName>
        <ecNumber evidence="3 11">2.3.1.179</ecNumber>
    </recommendedName>
</protein>
<evidence type="ECO:0000256" key="1">
    <source>
        <dbReference type="ARBA" id="ARBA00005194"/>
    </source>
</evidence>
<evidence type="ECO:0000313" key="16">
    <source>
        <dbReference type="Proteomes" id="UP000184694"/>
    </source>
</evidence>
<dbReference type="FunFam" id="3.40.47.10:FF:000009">
    <property type="entry name" value="3-oxoacyl-[acyl-carrier-protein] synthase 2"/>
    <property type="match status" value="1"/>
</dbReference>
<evidence type="ECO:0000256" key="10">
    <source>
        <dbReference type="ARBA" id="ARBA00023315"/>
    </source>
</evidence>
<evidence type="ECO:0000256" key="2">
    <source>
        <dbReference type="ARBA" id="ARBA00008467"/>
    </source>
</evidence>
<dbReference type="EMBL" id="FSRG01000003">
    <property type="protein sequence ID" value="SIN69916.1"/>
    <property type="molecule type" value="Genomic_DNA"/>
</dbReference>
<keyword evidence="8" id="KW-0443">Lipid metabolism</keyword>
<dbReference type="NCBIfam" id="TIGR03150">
    <property type="entry name" value="fabF"/>
    <property type="match status" value="1"/>
</dbReference>
<evidence type="ECO:0000256" key="5">
    <source>
        <dbReference type="ARBA" id="ARBA00022516"/>
    </source>
</evidence>
<dbReference type="Proteomes" id="UP000184694">
    <property type="component" value="Unassembled WGS sequence"/>
</dbReference>
<comment type="catalytic activity">
    <reaction evidence="11">
        <text>a fatty acyl-[ACP] + malonyl-[ACP] + H(+) = a 3-oxoacyl-[ACP] + holo-[ACP] + CO2</text>
        <dbReference type="Rhea" id="RHEA:22836"/>
        <dbReference type="Rhea" id="RHEA-COMP:9623"/>
        <dbReference type="Rhea" id="RHEA-COMP:9685"/>
        <dbReference type="Rhea" id="RHEA-COMP:9916"/>
        <dbReference type="Rhea" id="RHEA-COMP:14125"/>
        <dbReference type="ChEBI" id="CHEBI:15378"/>
        <dbReference type="ChEBI" id="CHEBI:16526"/>
        <dbReference type="ChEBI" id="CHEBI:64479"/>
        <dbReference type="ChEBI" id="CHEBI:78449"/>
        <dbReference type="ChEBI" id="CHEBI:78776"/>
        <dbReference type="ChEBI" id="CHEBI:138651"/>
    </reaction>
</comment>
<dbReference type="EC" id="2.3.1.179" evidence="3 11"/>
<proteinExistence type="inferred from homology"/>
<reference evidence="16" key="1">
    <citation type="submission" date="2016-11" db="EMBL/GenBank/DDBJ databases">
        <authorList>
            <person name="Varghese N."/>
            <person name="Submissions S."/>
        </authorList>
    </citation>
    <scope>NUCLEOTIDE SEQUENCE [LARGE SCALE GENOMIC DNA]</scope>
    <source>
        <strain evidence="16">DSM 17456</strain>
    </source>
</reference>
<dbReference type="InterPro" id="IPR016039">
    <property type="entry name" value="Thiolase-like"/>
</dbReference>
<dbReference type="AlphaFoldDB" id="A0A1N6DGR3"/>
<comment type="function">
    <text evidence="11">Involved in the type II fatty acid elongation cycle. Catalyzes the elongation of a wide range of acyl-ACP by the addition of two carbons from malonyl-ACP to an acyl acceptor. Can efficiently catalyze the conversion of palmitoleoyl-ACP (cis-hexadec-9-enoyl-ACP) to cis-vaccenoyl-ACP (cis-octadec-11-enoyl-ACP), an essential step in the thermal regulation of fatty acid composition.</text>
</comment>
<dbReference type="PIRSF" id="PIRSF000447">
    <property type="entry name" value="KAS_II"/>
    <property type="match status" value="1"/>
</dbReference>
<comment type="catalytic activity">
    <reaction evidence="11">
        <text>(9Z)-hexadecenoyl-[ACP] + malonyl-[ACP] + H(+) = 3-oxo-(11Z)-octadecenoyl-[ACP] + holo-[ACP] + CO2</text>
        <dbReference type="Rhea" id="RHEA:55040"/>
        <dbReference type="Rhea" id="RHEA-COMP:9623"/>
        <dbReference type="Rhea" id="RHEA-COMP:9685"/>
        <dbReference type="Rhea" id="RHEA-COMP:10800"/>
        <dbReference type="Rhea" id="RHEA-COMP:14074"/>
        <dbReference type="ChEBI" id="CHEBI:15378"/>
        <dbReference type="ChEBI" id="CHEBI:16526"/>
        <dbReference type="ChEBI" id="CHEBI:64479"/>
        <dbReference type="ChEBI" id="CHEBI:78449"/>
        <dbReference type="ChEBI" id="CHEBI:83989"/>
        <dbReference type="ChEBI" id="CHEBI:138538"/>
        <dbReference type="EC" id="2.3.1.179"/>
    </reaction>
</comment>
<dbReference type="STRING" id="1121457.SAMN02745161_0125"/>
<evidence type="ECO:0000256" key="7">
    <source>
        <dbReference type="ARBA" id="ARBA00022832"/>
    </source>
</evidence>
<dbReference type="GO" id="GO:0004315">
    <property type="term" value="F:3-oxoacyl-[acyl-carrier-protein] synthase activity"/>
    <property type="evidence" value="ECO:0007669"/>
    <property type="project" value="UniProtKB-UniRule"/>
</dbReference>
<dbReference type="RefSeq" id="WP_074215033.1">
    <property type="nucleotide sequence ID" value="NZ_FSRG01000003.1"/>
</dbReference>
<dbReference type="Pfam" id="PF00109">
    <property type="entry name" value="ketoacyl-synt"/>
    <property type="match status" value="1"/>
</dbReference>
<dbReference type="Pfam" id="PF02801">
    <property type="entry name" value="Ketoacyl-synt_C"/>
    <property type="match status" value="1"/>
</dbReference>
<dbReference type="PROSITE" id="PS52004">
    <property type="entry name" value="KS3_2"/>
    <property type="match status" value="1"/>
</dbReference>
<evidence type="ECO:0000256" key="9">
    <source>
        <dbReference type="ARBA" id="ARBA00023160"/>
    </source>
</evidence>
<evidence type="ECO:0000256" key="4">
    <source>
        <dbReference type="ARBA" id="ARBA00014657"/>
    </source>
</evidence>
<dbReference type="SMART" id="SM00825">
    <property type="entry name" value="PKS_KS"/>
    <property type="match status" value="1"/>
</dbReference>
<dbReference type="UniPathway" id="UPA00094"/>
<comment type="similarity">
    <text evidence="2 11 13">Belongs to the thiolase-like superfamily. Beta-ketoacyl-ACP synthases family.</text>
</comment>
<dbReference type="InterPro" id="IPR000794">
    <property type="entry name" value="Beta-ketoacyl_synthase"/>
</dbReference>
<dbReference type="PROSITE" id="PS00606">
    <property type="entry name" value="KS3_1"/>
    <property type="match status" value="1"/>
</dbReference>
<evidence type="ECO:0000256" key="12">
    <source>
        <dbReference type="PIRSR" id="PIRSR000447-1"/>
    </source>
</evidence>
<feature type="domain" description="Ketosynthase family 3 (KS3)" evidence="14">
    <location>
        <begin position="3"/>
        <end position="412"/>
    </location>
</feature>
<keyword evidence="16" id="KW-1185">Reference proteome</keyword>
<keyword evidence="7" id="KW-0276">Fatty acid metabolism</keyword>
<evidence type="ECO:0000256" key="13">
    <source>
        <dbReference type="RuleBase" id="RU003694"/>
    </source>
</evidence>
<dbReference type="Gene3D" id="3.40.47.10">
    <property type="match status" value="1"/>
</dbReference>
<dbReference type="CDD" id="cd00834">
    <property type="entry name" value="KAS_I_II"/>
    <property type="match status" value="1"/>
</dbReference>
<evidence type="ECO:0000256" key="8">
    <source>
        <dbReference type="ARBA" id="ARBA00023098"/>
    </source>
</evidence>
<comment type="pathway">
    <text evidence="1 11">Lipid metabolism; fatty acid biosynthesis.</text>
</comment>
<keyword evidence="6 11" id="KW-0808">Transferase</keyword>
<accession>A0A1N6DGR3</accession>
<evidence type="ECO:0000256" key="3">
    <source>
        <dbReference type="ARBA" id="ARBA00012356"/>
    </source>
</evidence>
<evidence type="ECO:0000256" key="11">
    <source>
        <dbReference type="PIRNR" id="PIRNR000447"/>
    </source>
</evidence>
<dbReference type="InterPro" id="IPR014030">
    <property type="entry name" value="Ketoacyl_synth_N"/>
</dbReference>
<dbReference type="PANTHER" id="PTHR11712">
    <property type="entry name" value="POLYKETIDE SYNTHASE-RELATED"/>
    <property type="match status" value="1"/>
</dbReference>
<name>A0A1N6DGR3_9BACT</name>